<comment type="similarity">
    <text evidence="1">Belongs to the ligand-gated ion channel (TC 1.A.9) family. Acetylcholine receptor (TC 1.A.9.1) subfamily.</text>
</comment>
<evidence type="ECO:0000256" key="8">
    <source>
        <dbReference type="ARBA" id="ARBA00023136"/>
    </source>
</evidence>
<dbReference type="GO" id="GO:0045211">
    <property type="term" value="C:postsynaptic membrane"/>
    <property type="evidence" value="ECO:0007669"/>
    <property type="project" value="InterPro"/>
</dbReference>
<feature type="domain" description="Neurotransmitter-gated ion-channel transmembrane" evidence="18">
    <location>
        <begin position="244"/>
        <end position="559"/>
    </location>
</feature>
<keyword evidence="8 15" id="KW-0472">Membrane</keyword>
<dbReference type="PROSITE" id="PS00236">
    <property type="entry name" value="NEUROTR_ION_CHANNEL"/>
    <property type="match status" value="1"/>
</dbReference>
<dbReference type="InterPro" id="IPR002394">
    <property type="entry name" value="Nicotinic_acetylcholine_rcpt"/>
</dbReference>
<evidence type="ECO:0000313" key="19">
    <source>
        <dbReference type="EMBL" id="KAK3768070.1"/>
    </source>
</evidence>
<evidence type="ECO:0000256" key="6">
    <source>
        <dbReference type="ARBA" id="ARBA00023018"/>
    </source>
</evidence>
<evidence type="ECO:0000256" key="2">
    <source>
        <dbReference type="ARBA" id="ARBA00022448"/>
    </source>
</evidence>
<dbReference type="Pfam" id="PF02931">
    <property type="entry name" value="Neur_chan_LBD"/>
    <property type="match status" value="1"/>
</dbReference>
<dbReference type="GO" id="GO:0022848">
    <property type="term" value="F:acetylcholine-gated monoatomic cation-selective channel activity"/>
    <property type="evidence" value="ECO:0007669"/>
    <property type="project" value="InterPro"/>
</dbReference>
<evidence type="ECO:0000256" key="15">
    <source>
        <dbReference type="RuleBase" id="RU000687"/>
    </source>
</evidence>
<dbReference type="FunFam" id="2.70.170.10:FF:000016">
    <property type="entry name" value="Nicotinic acetylcholine receptor subunit"/>
    <property type="match status" value="1"/>
</dbReference>
<dbReference type="InterPro" id="IPR036734">
    <property type="entry name" value="Neur_chan_lig-bd_sf"/>
</dbReference>
<keyword evidence="11" id="KW-0325">Glycoprotein</keyword>
<comment type="caution">
    <text evidence="19">The sequence shown here is derived from an EMBL/GenBank/DDBJ whole genome shotgun (WGS) entry which is preliminary data.</text>
</comment>
<dbReference type="InterPro" id="IPR018000">
    <property type="entry name" value="Neurotransmitter_ion_chnl_CS"/>
</dbReference>
<organism evidence="19 20">
    <name type="scientific">Elysia crispata</name>
    <name type="common">lettuce slug</name>
    <dbReference type="NCBI Taxonomy" id="231223"/>
    <lineage>
        <taxon>Eukaryota</taxon>
        <taxon>Metazoa</taxon>
        <taxon>Spiralia</taxon>
        <taxon>Lophotrochozoa</taxon>
        <taxon>Mollusca</taxon>
        <taxon>Gastropoda</taxon>
        <taxon>Heterobranchia</taxon>
        <taxon>Euthyneura</taxon>
        <taxon>Panpulmonata</taxon>
        <taxon>Sacoglossa</taxon>
        <taxon>Placobranchoidea</taxon>
        <taxon>Plakobranchidae</taxon>
        <taxon>Elysia</taxon>
    </lineage>
</organism>
<keyword evidence="4 15" id="KW-0812">Transmembrane</keyword>
<keyword evidence="13 15" id="KW-0407">Ion channel</keyword>
<evidence type="ECO:0000256" key="13">
    <source>
        <dbReference type="ARBA" id="ARBA00023303"/>
    </source>
</evidence>
<dbReference type="CDD" id="cd18997">
    <property type="entry name" value="LGIC_ECD_nAChR"/>
    <property type="match status" value="1"/>
</dbReference>
<dbReference type="Proteomes" id="UP001283361">
    <property type="component" value="Unassembled WGS sequence"/>
</dbReference>
<keyword evidence="7 15" id="KW-0406">Ion transport</keyword>
<dbReference type="NCBIfam" id="TIGR00860">
    <property type="entry name" value="LIC"/>
    <property type="match status" value="1"/>
</dbReference>
<keyword evidence="10" id="KW-0675">Receptor</keyword>
<evidence type="ECO:0000256" key="16">
    <source>
        <dbReference type="SAM" id="MobiDB-lite"/>
    </source>
</evidence>
<keyword evidence="12" id="KW-1071">Ligand-gated ion channel</keyword>
<dbReference type="PANTHER" id="PTHR18945">
    <property type="entry name" value="NEUROTRANSMITTER GATED ION CHANNEL"/>
    <property type="match status" value="1"/>
</dbReference>
<dbReference type="Gene3D" id="2.70.170.10">
    <property type="entry name" value="Neurotransmitter-gated ion-channel ligand-binding domain"/>
    <property type="match status" value="1"/>
</dbReference>
<dbReference type="SUPFAM" id="SSF90112">
    <property type="entry name" value="Neurotransmitter-gated ion-channel transmembrane pore"/>
    <property type="match status" value="1"/>
</dbReference>
<accession>A0AAE0ZF65</accession>
<evidence type="ECO:0000256" key="14">
    <source>
        <dbReference type="ARBA" id="ARBA00034099"/>
    </source>
</evidence>
<evidence type="ECO:0000256" key="11">
    <source>
        <dbReference type="ARBA" id="ARBA00023180"/>
    </source>
</evidence>
<dbReference type="AlphaFoldDB" id="A0AAE0ZF65"/>
<keyword evidence="5 15" id="KW-1133">Transmembrane helix</keyword>
<keyword evidence="9" id="KW-1015">Disulfide bond</keyword>
<dbReference type="GO" id="GO:0004888">
    <property type="term" value="F:transmembrane signaling receptor activity"/>
    <property type="evidence" value="ECO:0007669"/>
    <property type="project" value="InterPro"/>
</dbReference>
<evidence type="ECO:0000313" key="20">
    <source>
        <dbReference type="Proteomes" id="UP001283361"/>
    </source>
</evidence>
<evidence type="ECO:0000256" key="4">
    <source>
        <dbReference type="ARBA" id="ARBA00022692"/>
    </source>
</evidence>
<protein>
    <submittedName>
        <fullName evidence="19">Uncharacterized protein</fullName>
    </submittedName>
</protein>
<evidence type="ECO:0000256" key="5">
    <source>
        <dbReference type="ARBA" id="ARBA00022989"/>
    </source>
</evidence>
<gene>
    <name evidence="19" type="ORF">RRG08_045888</name>
</gene>
<dbReference type="Pfam" id="PF02932">
    <property type="entry name" value="Neur_chan_memb"/>
    <property type="match status" value="1"/>
</dbReference>
<keyword evidence="20" id="KW-1185">Reference proteome</keyword>
<feature type="transmembrane region" description="Helical" evidence="15">
    <location>
        <begin position="272"/>
        <end position="293"/>
    </location>
</feature>
<dbReference type="SUPFAM" id="SSF63712">
    <property type="entry name" value="Nicotinic receptor ligand binding domain-like"/>
    <property type="match status" value="1"/>
</dbReference>
<feature type="transmembrane region" description="Helical" evidence="15">
    <location>
        <begin position="543"/>
        <end position="563"/>
    </location>
</feature>
<feature type="transmembrane region" description="Helical" evidence="15">
    <location>
        <begin position="237"/>
        <end position="260"/>
    </location>
</feature>
<dbReference type="CDD" id="cd19051">
    <property type="entry name" value="LGIC_TM_cation"/>
    <property type="match status" value="1"/>
</dbReference>
<feature type="domain" description="Neurotransmitter-gated ion-channel ligand-binding" evidence="17">
    <location>
        <begin position="31"/>
        <end position="236"/>
    </location>
</feature>
<proteinExistence type="inferred from homology"/>
<feature type="region of interest" description="Disordered" evidence="16">
    <location>
        <begin position="405"/>
        <end position="499"/>
    </location>
</feature>
<dbReference type="Gene3D" id="1.20.58.390">
    <property type="entry name" value="Neurotransmitter-gated ion-channel transmembrane domain"/>
    <property type="match status" value="2"/>
</dbReference>
<dbReference type="FunFam" id="1.20.58.390:FF:000073">
    <property type="entry name" value="Neuronal acetylcholine receptor subunit alpha-9-II"/>
    <property type="match status" value="1"/>
</dbReference>
<dbReference type="InterPro" id="IPR006201">
    <property type="entry name" value="Neur_channel"/>
</dbReference>
<keyword evidence="3" id="KW-1003">Cell membrane</keyword>
<feature type="signal peptide" evidence="15">
    <location>
        <begin position="1"/>
        <end position="23"/>
    </location>
</feature>
<evidence type="ECO:0000256" key="9">
    <source>
        <dbReference type="ARBA" id="ARBA00023157"/>
    </source>
</evidence>
<sequence length="565" mass="64276">MCGTLLLFYGLLYYLACFHGVLSATQGESQDQLLDYLFSNYTPYVRPVCDVDQPVEVKIDLAIRQIIELDEPKQILYLNAWVRLSWDDCNLVWHPDNYSGIDNIVVPFNRAWSPDITLYDNGDSELEGAKDYLISIKNSGTCTYNYPTIIKVLCRINVLYFPFDTQVCPLKFGSWSYHDLEINVTNRDPDGDMSSFVENTEWDLLSLPLKRHSIKYGCCPETYPDVTFYVTMKRKPLFYVLNLLFPCLLITAVALLGFILPPDAGEKVSLEITVLLSLAVFLLVVSETLPATSDGFPYIGIYFAMAMLLVSLSTLLTVLVLNVHHKGNLNKPVPLWVRKIVLNFLGKLVRVQNERAIHPLERKPKRAGSGDRSLQHETYINGYQYPEWTYEDDIFEIDKEYQNKDQTYHNGNGTVGGSRPHQVGKSFHNHSNHDSHGIVERPLGSEFTRRSSVTNNAPRQGVHCAPNRGSTPRDGAGEASLDNSLNLPMRNSYSGSQQNDPSLYILQEQLRMLQREEVRIDGKIKHDHLSSEWKRVACVLDRVFLFLFLFIMTISSLGILLQLST</sequence>
<keyword evidence="2 15" id="KW-0813">Transport</keyword>
<dbReference type="EMBL" id="JAWDGP010004075">
    <property type="protein sequence ID" value="KAK3768070.1"/>
    <property type="molecule type" value="Genomic_DNA"/>
</dbReference>
<feature type="chain" id="PRO_5041772724" evidence="15">
    <location>
        <begin position="24"/>
        <end position="565"/>
    </location>
</feature>
<dbReference type="InterPro" id="IPR006202">
    <property type="entry name" value="Neur_chan_lig-bd"/>
</dbReference>
<keyword evidence="15" id="KW-0732">Signal</keyword>
<comment type="subcellular location">
    <subcellularLocation>
        <location evidence="14">Synaptic cell membrane</location>
        <topology evidence="14">Multi-pass membrane protein</topology>
    </subcellularLocation>
</comment>
<evidence type="ECO:0000259" key="17">
    <source>
        <dbReference type="Pfam" id="PF02931"/>
    </source>
</evidence>
<evidence type="ECO:0000256" key="10">
    <source>
        <dbReference type="ARBA" id="ARBA00023170"/>
    </source>
</evidence>
<evidence type="ECO:0000256" key="7">
    <source>
        <dbReference type="ARBA" id="ARBA00023065"/>
    </source>
</evidence>
<feature type="compositionally biased region" description="Polar residues" evidence="16">
    <location>
        <begin position="481"/>
        <end position="499"/>
    </location>
</feature>
<dbReference type="InterPro" id="IPR038050">
    <property type="entry name" value="Neuro_actylchol_rec"/>
</dbReference>
<dbReference type="PRINTS" id="PR00254">
    <property type="entry name" value="NICOTINICR"/>
</dbReference>
<evidence type="ECO:0000256" key="12">
    <source>
        <dbReference type="ARBA" id="ARBA00023286"/>
    </source>
</evidence>
<reference evidence="19" key="1">
    <citation type="journal article" date="2023" name="G3 (Bethesda)">
        <title>A reference genome for the long-term kleptoplast-retaining sea slug Elysia crispata morphotype clarki.</title>
        <authorList>
            <person name="Eastman K.E."/>
            <person name="Pendleton A.L."/>
            <person name="Shaikh M.A."/>
            <person name="Suttiyut T."/>
            <person name="Ogas R."/>
            <person name="Tomko P."/>
            <person name="Gavelis G."/>
            <person name="Widhalm J.R."/>
            <person name="Wisecaver J.H."/>
        </authorList>
    </citation>
    <scope>NUCLEOTIDE SEQUENCE</scope>
    <source>
        <strain evidence="19">ECLA1</strain>
    </source>
</reference>
<dbReference type="PRINTS" id="PR00252">
    <property type="entry name" value="NRIONCHANNEL"/>
</dbReference>
<keyword evidence="6" id="KW-0770">Synapse</keyword>
<feature type="transmembrane region" description="Helical" evidence="15">
    <location>
        <begin position="299"/>
        <end position="321"/>
    </location>
</feature>
<evidence type="ECO:0000259" key="18">
    <source>
        <dbReference type="Pfam" id="PF02932"/>
    </source>
</evidence>
<dbReference type="InterPro" id="IPR006029">
    <property type="entry name" value="Neurotrans-gated_channel_TM"/>
</dbReference>
<evidence type="ECO:0000256" key="3">
    <source>
        <dbReference type="ARBA" id="ARBA00022475"/>
    </source>
</evidence>
<dbReference type="InterPro" id="IPR036719">
    <property type="entry name" value="Neuro-gated_channel_TM_sf"/>
</dbReference>
<name>A0AAE0ZF65_9GAST</name>
<evidence type="ECO:0000256" key="1">
    <source>
        <dbReference type="ARBA" id="ARBA00009237"/>
    </source>
</evidence>